<accession>A0A537K123</accession>
<proteinExistence type="predicted"/>
<sequence length="196" mass="20457">MRFGPCNPSGTRASTRLAPSNGDRTLRLALVLALPTIALEQFLHTDRWTLAALPLYQALHWFSDSLLALPLAAAGVWAGQRIATRLGLGDSNPLDVVGRACLIALLFALLLVPGAALHEAADRLTHVHAGSATHSHVPLPRRSTGGPRSLARFAGHALSDAFTGQAAGLPLTILALLWGGHGGPLRGTAATKTLEA</sequence>
<reference evidence="1 2" key="1">
    <citation type="journal article" date="2019" name="Nat. Microbiol.">
        <title>Mediterranean grassland soil C-N compound turnover is dependent on rainfall and depth, and is mediated by genomically divergent microorganisms.</title>
        <authorList>
            <person name="Diamond S."/>
            <person name="Andeer P.F."/>
            <person name="Li Z."/>
            <person name="Crits-Christoph A."/>
            <person name="Burstein D."/>
            <person name="Anantharaman K."/>
            <person name="Lane K.R."/>
            <person name="Thomas B.C."/>
            <person name="Pan C."/>
            <person name="Northen T.R."/>
            <person name="Banfield J.F."/>
        </authorList>
    </citation>
    <scope>NUCLEOTIDE SEQUENCE [LARGE SCALE GENOMIC DNA]</scope>
    <source>
        <strain evidence="1">NP_3</strain>
    </source>
</reference>
<dbReference type="EMBL" id="VBAK01000123">
    <property type="protein sequence ID" value="TMI89460.1"/>
    <property type="molecule type" value="Genomic_DNA"/>
</dbReference>
<evidence type="ECO:0000313" key="1">
    <source>
        <dbReference type="EMBL" id="TMI89460.1"/>
    </source>
</evidence>
<dbReference type="AlphaFoldDB" id="A0A537K123"/>
<evidence type="ECO:0000313" key="2">
    <source>
        <dbReference type="Proteomes" id="UP000318509"/>
    </source>
</evidence>
<protein>
    <submittedName>
        <fullName evidence="1">Uncharacterized protein</fullName>
    </submittedName>
</protein>
<gene>
    <name evidence="1" type="ORF">E6H00_09660</name>
</gene>
<dbReference type="Proteomes" id="UP000318509">
    <property type="component" value="Unassembled WGS sequence"/>
</dbReference>
<name>A0A537K123_9BACT</name>
<organism evidence="1 2">
    <name type="scientific">Candidatus Segetimicrobium genomatis</name>
    <dbReference type="NCBI Taxonomy" id="2569760"/>
    <lineage>
        <taxon>Bacteria</taxon>
        <taxon>Bacillati</taxon>
        <taxon>Candidatus Sysuimicrobiota</taxon>
        <taxon>Candidatus Sysuimicrobiia</taxon>
        <taxon>Candidatus Sysuimicrobiales</taxon>
        <taxon>Candidatus Segetimicrobiaceae</taxon>
        <taxon>Candidatus Segetimicrobium</taxon>
    </lineage>
</organism>
<comment type="caution">
    <text evidence="1">The sequence shown here is derived from an EMBL/GenBank/DDBJ whole genome shotgun (WGS) entry which is preliminary data.</text>
</comment>